<feature type="transmembrane region" description="Helical" evidence="5">
    <location>
        <begin position="394"/>
        <end position="414"/>
    </location>
</feature>
<sequence length="499" mass="55009">MADSTPLLSELNLADSEPPVLHTHLPSLDSTIERCIGDFGWAQFLQAILVSFSWFFDAQQTFITVFTDAEPTWHCTQLTDRHSSCNSASNICQLPQNLWAWDRPKYTSTVSEWALECSSSLVTGLPASAFFMGCLIGGLALATLADTSLGRKNMLFLSCLMMSLSTFLTAFSTNIWMYSALRFITGFGRATIGTSALVLSTELVGRRWRGQVGVIGFFCFTLGFLSLPAIAYSQRAHSWRSLYIWTSIPTFLYSITVHFLVRESPRWLFVRGRKEDAIATLKCIAPIDSATTKTPFTSSFISSLSLEQETWNVDLYSSISVLVERRWAFRRLSAVMAIGFGTGMVYYGMPLALGSLNFNLYLSVTFNALSELPASLIAFFFIDQMNRENVTPCFHQPFACSAFNVLLIFMIELFPTCVRNSALSMVRQAVVLGGVFSPMLAAAGRANGGFLSYGVFGVVVGVCGLFALCLPETRGCGICDTMDEQEYKDTAACNAVGRV</sequence>
<evidence type="ECO:0000259" key="6">
    <source>
        <dbReference type="PROSITE" id="PS50850"/>
    </source>
</evidence>
<dbReference type="EMBL" id="CAEKDK010000004">
    <property type="protein sequence ID" value="CAB4276923.1"/>
    <property type="molecule type" value="Genomic_DNA"/>
</dbReference>
<accession>A0A6J5ULS6</accession>
<feature type="transmembrane region" description="Helical" evidence="5">
    <location>
        <begin position="154"/>
        <end position="177"/>
    </location>
</feature>
<dbReference type="AlphaFoldDB" id="A0A6J5ULS6"/>
<dbReference type="Pfam" id="PF00083">
    <property type="entry name" value="Sugar_tr"/>
    <property type="match status" value="1"/>
</dbReference>
<feature type="transmembrane region" description="Helical" evidence="5">
    <location>
        <begin position="450"/>
        <end position="468"/>
    </location>
</feature>
<evidence type="ECO:0000256" key="3">
    <source>
        <dbReference type="ARBA" id="ARBA00022989"/>
    </source>
</evidence>
<evidence type="ECO:0000256" key="2">
    <source>
        <dbReference type="ARBA" id="ARBA00022692"/>
    </source>
</evidence>
<dbReference type="InterPro" id="IPR005828">
    <property type="entry name" value="MFS_sugar_transport-like"/>
</dbReference>
<evidence type="ECO:0000313" key="7">
    <source>
        <dbReference type="EMBL" id="CAB4276923.1"/>
    </source>
</evidence>
<dbReference type="GO" id="GO:0022857">
    <property type="term" value="F:transmembrane transporter activity"/>
    <property type="evidence" value="ECO:0007669"/>
    <property type="project" value="InterPro"/>
</dbReference>
<organism evidence="7 8">
    <name type="scientific">Prunus armeniaca</name>
    <name type="common">Apricot</name>
    <name type="synonym">Armeniaca vulgaris</name>
    <dbReference type="NCBI Taxonomy" id="36596"/>
    <lineage>
        <taxon>Eukaryota</taxon>
        <taxon>Viridiplantae</taxon>
        <taxon>Streptophyta</taxon>
        <taxon>Embryophyta</taxon>
        <taxon>Tracheophyta</taxon>
        <taxon>Spermatophyta</taxon>
        <taxon>Magnoliopsida</taxon>
        <taxon>eudicotyledons</taxon>
        <taxon>Gunneridae</taxon>
        <taxon>Pentapetalae</taxon>
        <taxon>rosids</taxon>
        <taxon>fabids</taxon>
        <taxon>Rosales</taxon>
        <taxon>Rosaceae</taxon>
        <taxon>Amygdaloideae</taxon>
        <taxon>Amygdaleae</taxon>
        <taxon>Prunus</taxon>
    </lineage>
</organism>
<evidence type="ECO:0000256" key="1">
    <source>
        <dbReference type="ARBA" id="ARBA00004141"/>
    </source>
</evidence>
<evidence type="ECO:0000256" key="4">
    <source>
        <dbReference type="ARBA" id="ARBA00023136"/>
    </source>
</evidence>
<keyword evidence="3 5" id="KW-1133">Transmembrane helix</keyword>
<feature type="transmembrane region" description="Helical" evidence="5">
    <location>
        <begin position="361"/>
        <end position="382"/>
    </location>
</feature>
<keyword evidence="2 5" id="KW-0812">Transmembrane</keyword>
<dbReference type="GO" id="GO:0016020">
    <property type="term" value="C:membrane"/>
    <property type="evidence" value="ECO:0007669"/>
    <property type="project" value="UniProtKB-SubCell"/>
</dbReference>
<dbReference type="InterPro" id="IPR036259">
    <property type="entry name" value="MFS_trans_sf"/>
</dbReference>
<dbReference type="Gene3D" id="1.20.1250.20">
    <property type="entry name" value="MFS general substrate transporter like domains"/>
    <property type="match status" value="1"/>
</dbReference>
<feature type="domain" description="Major facilitator superfamily (MFS) profile" evidence="6">
    <location>
        <begin position="46"/>
        <end position="499"/>
    </location>
</feature>
<dbReference type="InterPro" id="IPR020846">
    <property type="entry name" value="MFS_dom"/>
</dbReference>
<feature type="transmembrane region" description="Helical" evidence="5">
    <location>
        <begin position="212"/>
        <end position="230"/>
    </location>
</feature>
<feature type="transmembrane region" description="Helical" evidence="5">
    <location>
        <begin position="242"/>
        <end position="261"/>
    </location>
</feature>
<dbReference type="PANTHER" id="PTHR24064">
    <property type="entry name" value="SOLUTE CARRIER FAMILY 22 MEMBER"/>
    <property type="match status" value="1"/>
</dbReference>
<keyword evidence="4 5" id="KW-0472">Membrane</keyword>
<dbReference type="SUPFAM" id="SSF103473">
    <property type="entry name" value="MFS general substrate transporter"/>
    <property type="match status" value="1"/>
</dbReference>
<protein>
    <recommendedName>
        <fullName evidence="6">Major facilitator superfamily (MFS) profile domain-containing protein</fullName>
    </recommendedName>
</protein>
<proteinExistence type="predicted"/>
<gene>
    <name evidence="7" type="ORF">CURHAP_LOCUS26258</name>
</gene>
<reference evidence="7 8" key="1">
    <citation type="submission" date="2020-05" db="EMBL/GenBank/DDBJ databases">
        <authorList>
            <person name="Campoy J."/>
            <person name="Schneeberger K."/>
            <person name="Spophaly S."/>
        </authorList>
    </citation>
    <scope>NUCLEOTIDE SEQUENCE [LARGE SCALE GENOMIC DNA]</scope>
    <source>
        <strain evidence="7">PruArmRojPasFocal</strain>
    </source>
</reference>
<comment type="subcellular location">
    <subcellularLocation>
        <location evidence="1">Membrane</location>
        <topology evidence="1">Multi-pass membrane protein</topology>
    </subcellularLocation>
</comment>
<feature type="transmembrane region" description="Helical" evidence="5">
    <location>
        <begin position="121"/>
        <end position="142"/>
    </location>
</feature>
<feature type="transmembrane region" description="Helical" evidence="5">
    <location>
        <begin position="332"/>
        <end position="349"/>
    </location>
</feature>
<dbReference type="PROSITE" id="PS50850">
    <property type="entry name" value="MFS"/>
    <property type="match status" value="1"/>
</dbReference>
<name>A0A6J5ULS6_PRUAR</name>
<evidence type="ECO:0000313" key="8">
    <source>
        <dbReference type="Proteomes" id="UP000507222"/>
    </source>
</evidence>
<evidence type="ECO:0000256" key="5">
    <source>
        <dbReference type="SAM" id="Phobius"/>
    </source>
</evidence>
<dbReference type="Proteomes" id="UP000507222">
    <property type="component" value="Unassembled WGS sequence"/>
</dbReference>
<feature type="transmembrane region" description="Helical" evidence="5">
    <location>
        <begin position="183"/>
        <end position="200"/>
    </location>
</feature>